<gene>
    <name evidence="1" type="ORF">GCM10010502_64060</name>
    <name evidence="2" type="ORF">HS99_0006000</name>
</gene>
<evidence type="ECO:0000313" key="2">
    <source>
        <dbReference type="EMBL" id="OEV37335.1"/>
    </source>
</evidence>
<name>A0A1E7N9G4_KITAU</name>
<dbReference type="RefSeq" id="WP_046385670.1">
    <property type="nucleotide sequence ID" value="NZ_BMUB01000024.1"/>
</dbReference>
<dbReference type="EMBL" id="JPRF03000021">
    <property type="protein sequence ID" value="OEV37335.1"/>
    <property type="molecule type" value="Genomic_DNA"/>
</dbReference>
<evidence type="ECO:0000313" key="3">
    <source>
        <dbReference type="Proteomes" id="UP000037395"/>
    </source>
</evidence>
<accession>A0A8H9LXF3</accession>
<dbReference type="OrthoDB" id="4252727at2"/>
<dbReference type="Proteomes" id="UP000037395">
    <property type="component" value="Unassembled WGS sequence"/>
</dbReference>
<keyword evidence="3" id="KW-1185">Reference proteome</keyword>
<reference evidence="3" key="3">
    <citation type="submission" date="2016-08" db="EMBL/GenBank/DDBJ databases">
        <title>Sequencing, assembly and comparative genomics of S. aureofaciens ATCC 10762.</title>
        <authorList>
            <person name="Gradnigo J.S."/>
            <person name="Johnson N."/>
            <person name="Somerville G.A."/>
        </authorList>
    </citation>
    <scope>NUCLEOTIDE SEQUENCE [LARGE SCALE GENOMIC DNA]</scope>
    <source>
        <strain evidence="3">ATCC 10762 / DSM 40127 / CCM 3239 / JCM 4008 / LMG 5968 / NBRC 12843 / NCIMB 8234 / A-377</strain>
    </source>
</reference>
<dbReference type="EMBL" id="BMUB01000024">
    <property type="protein sequence ID" value="GGV00720.1"/>
    <property type="molecule type" value="Genomic_DNA"/>
</dbReference>
<reference evidence="1" key="5">
    <citation type="submission" date="2020-09" db="EMBL/GenBank/DDBJ databases">
        <authorList>
            <person name="Sun Q."/>
            <person name="Ohkuma M."/>
        </authorList>
    </citation>
    <scope>NUCLEOTIDE SEQUENCE</scope>
    <source>
        <strain evidence="1">JCM 4434</strain>
    </source>
</reference>
<comment type="caution">
    <text evidence="2">The sequence shown here is derived from an EMBL/GenBank/DDBJ whole genome shotgun (WGS) entry which is preliminary data.</text>
</comment>
<reference evidence="1" key="1">
    <citation type="journal article" date="2014" name="Int. J. Syst. Evol. Microbiol.">
        <title>Complete genome sequence of Corynebacterium casei LMG S-19264T (=DSM 44701T), isolated from a smear-ripened cheese.</title>
        <authorList>
            <consortium name="US DOE Joint Genome Institute (JGI-PGF)"/>
            <person name="Walter F."/>
            <person name="Albersmeier A."/>
            <person name="Kalinowski J."/>
            <person name="Ruckert C."/>
        </authorList>
    </citation>
    <scope>NUCLEOTIDE SEQUENCE</scope>
    <source>
        <strain evidence="1">JCM 4434</strain>
    </source>
</reference>
<proteinExistence type="predicted"/>
<dbReference type="AlphaFoldDB" id="A0A1E7N9G4"/>
<sequence>MTVTPVPGLGDEAIDLVNAPKGPYATQEVLAVRIGDKVLFLDGDNIVDRLPHIKDLAAPIAKHIKEVAP</sequence>
<accession>A0A1E7N9G4</accession>
<reference evidence="2 3" key="2">
    <citation type="submission" date="2014-07" db="EMBL/GenBank/DDBJ databases">
        <authorList>
            <person name="Zhang J.E."/>
            <person name="Yang H."/>
            <person name="Guo J."/>
            <person name="Deng Z."/>
            <person name="Luo H."/>
            <person name="Luo M."/>
            <person name="Zhao B."/>
        </authorList>
    </citation>
    <scope>NUCLEOTIDE SEQUENCE [LARGE SCALE GENOMIC DNA]</scope>
    <source>
        <strain evidence="2">ATCC 10762</strain>
        <strain evidence="3">ATCC 10762 / DSM 40127 / CCM 3239 / JCM 4008 / LMG 5968 / NBRC 12843 / NCIMB 8234 / A-377</strain>
    </source>
</reference>
<dbReference type="Proteomes" id="UP000610124">
    <property type="component" value="Unassembled WGS sequence"/>
</dbReference>
<dbReference type="GeneID" id="97489330"/>
<protein>
    <submittedName>
        <fullName evidence="2">Uncharacterized protein</fullName>
    </submittedName>
</protein>
<reference evidence="2" key="4">
    <citation type="submission" date="2016-08" db="EMBL/GenBank/DDBJ databases">
        <title>Sequencing, Assembly and Comparative Genomics of S. aureofaciens ATCC 10762.</title>
        <authorList>
            <person name="Gradnigo J.S."/>
            <person name="Johnson N."/>
            <person name="Somerville G.A."/>
        </authorList>
    </citation>
    <scope>NUCLEOTIDE SEQUENCE [LARGE SCALE GENOMIC DNA]</scope>
    <source>
        <strain evidence="2">ATCC 10762</strain>
    </source>
</reference>
<organism evidence="2 3">
    <name type="scientific">Kitasatospora aureofaciens</name>
    <name type="common">Streptomyces aureofaciens</name>
    <dbReference type="NCBI Taxonomy" id="1894"/>
    <lineage>
        <taxon>Bacteria</taxon>
        <taxon>Bacillati</taxon>
        <taxon>Actinomycetota</taxon>
        <taxon>Actinomycetes</taxon>
        <taxon>Kitasatosporales</taxon>
        <taxon>Streptomycetaceae</taxon>
        <taxon>Kitasatospora</taxon>
    </lineage>
</organism>
<evidence type="ECO:0000313" key="1">
    <source>
        <dbReference type="EMBL" id="GGV00720.1"/>
    </source>
</evidence>